<protein>
    <submittedName>
        <fullName evidence="1">Uncharacterized protein</fullName>
    </submittedName>
</protein>
<reference evidence="1 2" key="1">
    <citation type="submission" date="2019-08" db="EMBL/GenBank/DDBJ databases">
        <authorList>
            <person name="Peeters C."/>
        </authorList>
    </citation>
    <scope>NUCLEOTIDE SEQUENCE [LARGE SCALE GENOMIC DNA]</scope>
    <source>
        <strain evidence="1 2">LMG 31112</strain>
    </source>
</reference>
<evidence type="ECO:0000313" key="2">
    <source>
        <dbReference type="Proteomes" id="UP000343317"/>
    </source>
</evidence>
<dbReference type="AlphaFoldDB" id="A0A5E4U0H4"/>
<keyword evidence="2" id="KW-1185">Reference proteome</keyword>
<accession>A0A5E4U0H4</accession>
<evidence type="ECO:0000313" key="1">
    <source>
        <dbReference type="EMBL" id="VVD91649.1"/>
    </source>
</evidence>
<dbReference type="Proteomes" id="UP000343317">
    <property type="component" value="Unassembled WGS sequence"/>
</dbReference>
<organism evidence="1 2">
    <name type="scientific">Pandoraea horticolens</name>
    <dbReference type="NCBI Taxonomy" id="2508298"/>
    <lineage>
        <taxon>Bacteria</taxon>
        <taxon>Pseudomonadati</taxon>
        <taxon>Pseudomonadota</taxon>
        <taxon>Betaproteobacteria</taxon>
        <taxon>Burkholderiales</taxon>
        <taxon>Burkholderiaceae</taxon>
        <taxon>Pandoraea</taxon>
    </lineage>
</organism>
<name>A0A5E4U0H4_9BURK</name>
<proteinExistence type="predicted"/>
<gene>
    <name evidence="1" type="ORF">PHO31112_01652</name>
</gene>
<dbReference type="EMBL" id="CABPSM010000003">
    <property type="protein sequence ID" value="VVD91649.1"/>
    <property type="molecule type" value="Genomic_DNA"/>
</dbReference>
<sequence>MPISNTDPYPNGHWADVKAIITQAVQQIADYEPFTVDLVSSSDSGGVIQKQILHQLYSSDIVICDVSSKNPNVMLELGIRLAFDKPVVLI</sequence>
<dbReference type="Gene3D" id="3.40.50.450">
    <property type="match status" value="1"/>
</dbReference>